<sequence>MNTFSKRFGYANSATEVPISVREDAPHDFRGVLVELAYEYGWKPRPLRELVCRVLRERPDSSNWSEYPNIDGEIRNLVDDAEWYKVYDIVEAVYNAMTSNRHDDSATRFEVELNDYFVGHGIGWQLTNGQLQYRGSEGFNAVVKASQEAVAKSGHSTASVELHEALMDLSRRPVPDRTGAVQHAMASLECVARAVSGSKSTLGDVISANRHLVPKPLDVAIEKIWGFTSERGRHLLQGNEPTPE</sequence>
<name>A0ABU6JGK9_9BURK</name>
<feature type="domain" description="HEPN AbiJ-N-terminal" evidence="1">
    <location>
        <begin position="3"/>
        <end position="143"/>
    </location>
</feature>
<evidence type="ECO:0000313" key="3">
    <source>
        <dbReference type="Proteomes" id="UP001352263"/>
    </source>
</evidence>
<dbReference type="InterPro" id="IPR049503">
    <property type="entry name" value="AbiJ_NTD4"/>
</dbReference>
<gene>
    <name evidence="2" type="ORF">RY831_26920</name>
</gene>
<dbReference type="RefSeq" id="WP_326509455.1">
    <property type="nucleotide sequence ID" value="NZ_JAWIIV010000036.1"/>
</dbReference>
<reference evidence="2 3" key="1">
    <citation type="submission" date="2023-10" db="EMBL/GenBank/DDBJ databases">
        <title>Noviherbaspirillum sp. CPCC 100848 genome assembly.</title>
        <authorList>
            <person name="Li X.Y."/>
            <person name="Fang X.M."/>
        </authorList>
    </citation>
    <scope>NUCLEOTIDE SEQUENCE [LARGE SCALE GENOMIC DNA]</scope>
    <source>
        <strain evidence="2 3">CPCC 100848</strain>
    </source>
</reference>
<keyword evidence="3" id="KW-1185">Reference proteome</keyword>
<evidence type="ECO:0000313" key="2">
    <source>
        <dbReference type="EMBL" id="MEC4722797.1"/>
    </source>
</evidence>
<dbReference type="EMBL" id="JAWIIV010000036">
    <property type="protein sequence ID" value="MEC4722797.1"/>
    <property type="molecule type" value="Genomic_DNA"/>
</dbReference>
<comment type="caution">
    <text evidence="2">The sequence shown here is derived from an EMBL/GenBank/DDBJ whole genome shotgun (WGS) entry which is preliminary data.</text>
</comment>
<evidence type="ECO:0000259" key="1">
    <source>
        <dbReference type="Pfam" id="PF18863"/>
    </source>
</evidence>
<dbReference type="Proteomes" id="UP001352263">
    <property type="component" value="Unassembled WGS sequence"/>
</dbReference>
<protein>
    <recommendedName>
        <fullName evidence="1">HEPN AbiJ-N-terminal domain-containing protein</fullName>
    </recommendedName>
</protein>
<proteinExistence type="predicted"/>
<organism evidence="2 3">
    <name type="scientific">Noviherbaspirillum album</name>
    <dbReference type="NCBI Taxonomy" id="3080276"/>
    <lineage>
        <taxon>Bacteria</taxon>
        <taxon>Pseudomonadati</taxon>
        <taxon>Pseudomonadota</taxon>
        <taxon>Betaproteobacteria</taxon>
        <taxon>Burkholderiales</taxon>
        <taxon>Oxalobacteraceae</taxon>
        <taxon>Noviherbaspirillum</taxon>
    </lineage>
</organism>
<dbReference type="Pfam" id="PF18863">
    <property type="entry name" value="AbiJ_NTD4"/>
    <property type="match status" value="1"/>
</dbReference>
<accession>A0ABU6JGK9</accession>